<dbReference type="EMBL" id="CP003332">
    <property type="protein sequence ID" value="AFJ61590.1"/>
    <property type="molecule type" value="Genomic_DNA"/>
</dbReference>
<dbReference type="AlphaFoldDB" id="I2C4L6"/>
<evidence type="ECO:0000313" key="2">
    <source>
        <dbReference type="EMBL" id="AFJ61590.1"/>
    </source>
</evidence>
<dbReference type="InterPro" id="IPR001387">
    <property type="entry name" value="Cro/C1-type_HTH"/>
</dbReference>
<proteinExistence type="predicted"/>
<feature type="domain" description="HTH cro/C1-type" evidence="1">
    <location>
        <begin position="5"/>
        <end position="43"/>
    </location>
</feature>
<accession>I2C4L6</accession>
<evidence type="ECO:0000259" key="1">
    <source>
        <dbReference type="PROSITE" id="PS50943"/>
    </source>
</evidence>
<dbReference type="KEGG" id="bqy:MUS_1578"/>
<dbReference type="CDD" id="cd00093">
    <property type="entry name" value="HTH_XRE"/>
    <property type="match status" value="1"/>
</dbReference>
<dbReference type="Proteomes" id="UP000002878">
    <property type="component" value="Chromosome"/>
</dbReference>
<dbReference type="SUPFAM" id="SSF47413">
    <property type="entry name" value="lambda repressor-like DNA-binding domains"/>
    <property type="match status" value="1"/>
</dbReference>
<evidence type="ECO:0000313" key="3">
    <source>
        <dbReference type="Proteomes" id="UP000002878"/>
    </source>
</evidence>
<dbReference type="HOGENOM" id="CLU_2821856_0_0_9"/>
<dbReference type="InterPro" id="IPR010982">
    <property type="entry name" value="Lambda_DNA-bd_dom_sf"/>
</dbReference>
<protein>
    <recommendedName>
        <fullName evidence="1">HTH cro/C1-type domain-containing protein</fullName>
    </recommendedName>
</protein>
<sequence>MDLHRKTGMSVSEVYLYLNGTRMPSKAKFEKVFDAYDTNLCSFLEFLDLRYISETTFYDRALKRRD</sequence>
<name>I2C4L6_BACAY</name>
<dbReference type="PATRIC" id="fig|1126211.3.peg.1508"/>
<reference evidence="2 3" key="1">
    <citation type="journal article" date="2012" name="J. Biotechnol.">
        <title>Genome sequence of the plant growth promoting strain Bacillus amyloliquefaciens subsp. plantarum B9601-Y2 and expression of mersacidin and other secondary metabolites.</title>
        <authorList>
            <person name="He P."/>
            <person name="Hao K."/>
            <person name="Blom J."/>
            <person name="Ruckert C."/>
            <person name="Vater J."/>
            <person name="Mao Z."/>
            <person name="Wu Y."/>
            <person name="Hou M."/>
            <person name="He P."/>
            <person name="He Y."/>
            <person name="Borriss R."/>
        </authorList>
    </citation>
    <scope>NUCLEOTIDE SEQUENCE [LARGE SCALE GENOMIC DNA]</scope>
    <source>
        <strain evidence="2">Y2</strain>
    </source>
</reference>
<dbReference type="PROSITE" id="PS50943">
    <property type="entry name" value="HTH_CROC1"/>
    <property type="match status" value="1"/>
</dbReference>
<dbReference type="GO" id="GO:0003677">
    <property type="term" value="F:DNA binding"/>
    <property type="evidence" value="ECO:0007669"/>
    <property type="project" value="InterPro"/>
</dbReference>
<gene>
    <name evidence="2" type="ORF">MUS_1578</name>
</gene>
<organism evidence="2 3">
    <name type="scientific">Bacillus amyloliquefaciens (strain Y2)</name>
    <name type="common">Bacillus amyloliquefaciens subsp. plantarum (strain B9601-Y2)</name>
    <dbReference type="NCBI Taxonomy" id="1155777"/>
    <lineage>
        <taxon>Bacteria</taxon>
        <taxon>Bacillati</taxon>
        <taxon>Bacillota</taxon>
        <taxon>Bacilli</taxon>
        <taxon>Bacillales</taxon>
        <taxon>Bacillaceae</taxon>
        <taxon>Bacillus</taxon>
        <taxon>Bacillus amyloliquefaciens group</taxon>
    </lineage>
</organism>